<protein>
    <submittedName>
        <fullName evidence="1">Homeodomain-like domain-containing protein</fullName>
    </submittedName>
</protein>
<gene>
    <name evidence="1" type="ORF">SAMN05192573_103357</name>
</gene>
<proteinExistence type="predicted"/>
<dbReference type="AlphaFoldDB" id="A0A1G7U5N0"/>
<evidence type="ECO:0000313" key="1">
    <source>
        <dbReference type="EMBL" id="SDG42060.1"/>
    </source>
</evidence>
<accession>A0A1G7U5N0</accession>
<keyword evidence="1" id="KW-0238">DNA-binding</keyword>
<dbReference type="GO" id="GO:0003677">
    <property type="term" value="F:DNA binding"/>
    <property type="evidence" value="ECO:0007669"/>
    <property type="project" value="UniProtKB-KW"/>
</dbReference>
<reference evidence="2" key="1">
    <citation type="submission" date="2016-10" db="EMBL/GenBank/DDBJ databases">
        <authorList>
            <person name="Varghese N."/>
            <person name="Submissions S."/>
        </authorList>
    </citation>
    <scope>NUCLEOTIDE SEQUENCE [LARGE SCALE GENOMIC DNA]</scope>
    <source>
        <strain evidence="2">Gh-67</strain>
    </source>
</reference>
<sequence>MEAWRGDNLFFMNSEKKSMSGEFGNNSPGNNRGCLHRGRVVELVIRRNSASISDIARALQVSRRTLYNWFEAEDLDFEIVCKIGYVLNYDFTKEFPQELPERLGAVNIQTLGGLDEGSEKPDDPIYYWMRRYIKLLEAFNEKLMSGKKLI</sequence>
<organism evidence="1 2">
    <name type="scientific">Mucilaginibacter gossypii</name>
    <dbReference type="NCBI Taxonomy" id="551996"/>
    <lineage>
        <taxon>Bacteria</taxon>
        <taxon>Pseudomonadati</taxon>
        <taxon>Bacteroidota</taxon>
        <taxon>Sphingobacteriia</taxon>
        <taxon>Sphingobacteriales</taxon>
        <taxon>Sphingobacteriaceae</taxon>
        <taxon>Mucilaginibacter</taxon>
    </lineage>
</organism>
<dbReference type="Proteomes" id="UP000199705">
    <property type="component" value="Unassembled WGS sequence"/>
</dbReference>
<dbReference type="Pfam" id="PF13384">
    <property type="entry name" value="HTH_23"/>
    <property type="match status" value="1"/>
</dbReference>
<keyword evidence="1" id="KW-0371">Homeobox</keyword>
<evidence type="ECO:0000313" key="2">
    <source>
        <dbReference type="Proteomes" id="UP000199705"/>
    </source>
</evidence>
<keyword evidence="2" id="KW-1185">Reference proteome</keyword>
<dbReference type="STRING" id="551996.SAMN05192573_103357"/>
<dbReference type="EMBL" id="FNCG01000003">
    <property type="protein sequence ID" value="SDG42060.1"/>
    <property type="molecule type" value="Genomic_DNA"/>
</dbReference>
<dbReference type="SUPFAM" id="SSF46689">
    <property type="entry name" value="Homeodomain-like"/>
    <property type="match status" value="1"/>
</dbReference>
<dbReference type="InterPro" id="IPR009057">
    <property type="entry name" value="Homeodomain-like_sf"/>
</dbReference>
<name>A0A1G7U5N0_9SPHI</name>